<dbReference type="GO" id="GO:0008902">
    <property type="term" value="F:hydroxymethylpyrimidine kinase activity"/>
    <property type="evidence" value="ECO:0007669"/>
    <property type="project" value="UniProtKB-EC"/>
</dbReference>
<evidence type="ECO:0000256" key="1">
    <source>
        <dbReference type="ARBA" id="ARBA00004948"/>
    </source>
</evidence>
<evidence type="ECO:0000256" key="2">
    <source>
        <dbReference type="ARBA" id="ARBA00012135"/>
    </source>
</evidence>
<dbReference type="GO" id="GO:0005524">
    <property type="term" value="F:ATP binding"/>
    <property type="evidence" value="ECO:0007669"/>
    <property type="project" value="UniProtKB-KW"/>
</dbReference>
<dbReference type="PANTHER" id="PTHR20858:SF17">
    <property type="entry name" value="HYDROXYMETHYLPYRIMIDINE_PHOSPHOMETHYLPYRIMIDINE KINASE THI20-RELATED"/>
    <property type="match status" value="1"/>
</dbReference>
<comment type="caution">
    <text evidence="8">The sequence shown here is derived from an EMBL/GenBank/DDBJ whole genome shotgun (WGS) entry which is preliminary data.</text>
</comment>
<keyword evidence="5 8" id="KW-0418">Kinase</keyword>
<dbReference type="Gene3D" id="3.40.1190.20">
    <property type="match status" value="1"/>
</dbReference>
<sequence>MTKPLPARVLIIAGSDSSGGAGIQADIKTVTMLGGYAATAITAVTVQDTNGVHDVHAIPTSVIAAQIEAVLADIGADAIKIGMLGSQAVVEAVAGALVDVTVPIVLDPVMIAKGGAHLLRPDAVEALMSLLVPMADVVTPNIVEAEALSGKKIRTPEDARDAGEAILGLGAKAVLVKGAHLKGDQISDWLVAPGRAKEWVDARIATKHTHGTGCTLASALAVGLAQKMPLEQAAWRARDYVRQAILAAPGFGAGHGPLGHGWPLAR</sequence>
<keyword evidence="4" id="KW-0547">Nucleotide-binding</keyword>
<reference evidence="8 9" key="1">
    <citation type="submission" date="2020-08" db="EMBL/GenBank/DDBJ databases">
        <title>Genomic Encyclopedia of Type Strains, Phase IV (KMG-IV): sequencing the most valuable type-strain genomes for metagenomic binning, comparative biology and taxonomic classification.</title>
        <authorList>
            <person name="Goeker M."/>
        </authorList>
    </citation>
    <scope>NUCLEOTIDE SEQUENCE [LARGE SCALE GENOMIC DNA]</scope>
    <source>
        <strain evidence="8 9">DSM 17328</strain>
    </source>
</reference>
<dbReference type="GO" id="GO:0005829">
    <property type="term" value="C:cytosol"/>
    <property type="evidence" value="ECO:0007669"/>
    <property type="project" value="TreeGrafter"/>
</dbReference>
<evidence type="ECO:0000256" key="3">
    <source>
        <dbReference type="ARBA" id="ARBA00022679"/>
    </source>
</evidence>
<dbReference type="UniPathway" id="UPA00060">
    <property type="reaction ID" value="UER00138"/>
</dbReference>
<dbReference type="EMBL" id="JACHNZ010000017">
    <property type="protein sequence ID" value="MBB4632157.1"/>
    <property type="molecule type" value="Genomic_DNA"/>
</dbReference>
<evidence type="ECO:0000256" key="4">
    <source>
        <dbReference type="ARBA" id="ARBA00022741"/>
    </source>
</evidence>
<dbReference type="EC" id="2.7.1.49" evidence="2"/>
<organism evidence="8 9">
    <name type="scientific">Sphingosinicella soli</name>
    <dbReference type="NCBI Taxonomy" id="333708"/>
    <lineage>
        <taxon>Bacteria</taxon>
        <taxon>Pseudomonadati</taxon>
        <taxon>Pseudomonadota</taxon>
        <taxon>Alphaproteobacteria</taxon>
        <taxon>Sphingomonadales</taxon>
        <taxon>Sphingosinicellaceae</taxon>
        <taxon>Sphingosinicella</taxon>
    </lineage>
</organism>
<name>A0A7W7B188_9SPHN</name>
<evidence type="ECO:0000313" key="9">
    <source>
        <dbReference type="Proteomes" id="UP000566324"/>
    </source>
</evidence>
<protein>
    <recommendedName>
        <fullName evidence="2">hydroxymethylpyrimidine kinase</fullName>
        <ecNumber evidence="2">2.7.1.49</ecNumber>
    </recommendedName>
</protein>
<dbReference type="SUPFAM" id="SSF53613">
    <property type="entry name" value="Ribokinase-like"/>
    <property type="match status" value="1"/>
</dbReference>
<dbReference type="Pfam" id="PF08543">
    <property type="entry name" value="Phos_pyr_kin"/>
    <property type="match status" value="1"/>
</dbReference>
<dbReference type="NCBIfam" id="TIGR00097">
    <property type="entry name" value="HMP-P_kinase"/>
    <property type="match status" value="1"/>
</dbReference>
<dbReference type="CDD" id="cd01169">
    <property type="entry name" value="HMPP_kinase"/>
    <property type="match status" value="1"/>
</dbReference>
<accession>A0A7W7B188</accession>
<dbReference type="GO" id="GO:0009229">
    <property type="term" value="P:thiamine diphosphate biosynthetic process"/>
    <property type="evidence" value="ECO:0007669"/>
    <property type="project" value="UniProtKB-UniPathway"/>
</dbReference>
<evidence type="ECO:0000256" key="5">
    <source>
        <dbReference type="ARBA" id="ARBA00022777"/>
    </source>
</evidence>
<evidence type="ECO:0000259" key="7">
    <source>
        <dbReference type="Pfam" id="PF08543"/>
    </source>
</evidence>
<dbReference type="RefSeq" id="WP_184068187.1">
    <property type="nucleotide sequence ID" value="NZ_JACHNZ010000017.1"/>
</dbReference>
<dbReference type="AlphaFoldDB" id="A0A7W7B188"/>
<dbReference type="GO" id="GO:0009228">
    <property type="term" value="P:thiamine biosynthetic process"/>
    <property type="evidence" value="ECO:0007669"/>
    <property type="project" value="InterPro"/>
</dbReference>
<comment type="pathway">
    <text evidence="1">Cofactor biosynthesis; thiamine diphosphate biosynthesis.</text>
</comment>
<dbReference type="InterPro" id="IPR013749">
    <property type="entry name" value="PM/HMP-P_kinase-1"/>
</dbReference>
<dbReference type="InterPro" id="IPR029056">
    <property type="entry name" value="Ribokinase-like"/>
</dbReference>
<keyword evidence="9" id="KW-1185">Reference proteome</keyword>
<keyword evidence="3 8" id="KW-0808">Transferase</keyword>
<feature type="domain" description="Pyridoxamine kinase/Phosphomethylpyrimidine kinase" evidence="7">
    <location>
        <begin position="16"/>
        <end position="258"/>
    </location>
</feature>
<dbReference type="PANTHER" id="PTHR20858">
    <property type="entry name" value="PHOSPHOMETHYLPYRIMIDINE KINASE"/>
    <property type="match status" value="1"/>
</dbReference>
<proteinExistence type="predicted"/>
<gene>
    <name evidence="8" type="ORF">GGQ98_001776</name>
</gene>
<evidence type="ECO:0000256" key="6">
    <source>
        <dbReference type="ARBA" id="ARBA00022840"/>
    </source>
</evidence>
<dbReference type="InterPro" id="IPR004399">
    <property type="entry name" value="HMP/HMP-P_kinase_dom"/>
</dbReference>
<dbReference type="FunFam" id="3.40.1190.20:FF:000003">
    <property type="entry name" value="Phosphomethylpyrimidine kinase ThiD"/>
    <property type="match status" value="1"/>
</dbReference>
<keyword evidence="6" id="KW-0067">ATP-binding</keyword>
<evidence type="ECO:0000313" key="8">
    <source>
        <dbReference type="EMBL" id="MBB4632157.1"/>
    </source>
</evidence>
<dbReference type="Proteomes" id="UP000566324">
    <property type="component" value="Unassembled WGS sequence"/>
</dbReference>
<dbReference type="GO" id="GO:0008972">
    <property type="term" value="F:phosphomethylpyrimidine kinase activity"/>
    <property type="evidence" value="ECO:0007669"/>
    <property type="project" value="InterPro"/>
</dbReference>